<dbReference type="PANTHER" id="PTHR36498:SF1">
    <property type="entry name" value="TATA-BINDING PROTEIN-ASSOCIATED FACTOR 172"/>
    <property type="match status" value="1"/>
</dbReference>
<evidence type="ECO:0000256" key="9">
    <source>
        <dbReference type="SAM" id="MobiDB-lite"/>
    </source>
</evidence>
<evidence type="ECO:0000256" key="7">
    <source>
        <dbReference type="ARBA" id="ARBA00023125"/>
    </source>
</evidence>
<dbReference type="SUPFAM" id="SSF52540">
    <property type="entry name" value="P-loop containing nucleoside triphosphate hydrolases"/>
    <property type="match status" value="2"/>
</dbReference>
<name>H2YV61_CIOSA</name>
<proteinExistence type="predicted"/>
<protein>
    <recommendedName>
        <fullName evidence="14">TATA-binding protein-associated factor 172</fullName>
    </recommendedName>
</protein>
<evidence type="ECO:0000256" key="6">
    <source>
        <dbReference type="ARBA" id="ARBA00022840"/>
    </source>
</evidence>
<reference evidence="12" key="2">
    <citation type="submission" date="2025-08" db="UniProtKB">
        <authorList>
            <consortium name="Ensembl"/>
        </authorList>
    </citation>
    <scope>IDENTIFICATION</scope>
</reference>
<feature type="domain" description="Helicase C-terminal" evidence="11">
    <location>
        <begin position="1610"/>
        <end position="1764"/>
    </location>
</feature>
<dbReference type="CDD" id="cd18793">
    <property type="entry name" value="SF2_C_SNF"/>
    <property type="match status" value="1"/>
</dbReference>
<evidence type="ECO:0000313" key="13">
    <source>
        <dbReference type="Proteomes" id="UP000007875"/>
    </source>
</evidence>
<dbReference type="PROSITE" id="PS51194">
    <property type="entry name" value="HELICASE_CTER"/>
    <property type="match status" value="1"/>
</dbReference>
<evidence type="ECO:0000256" key="1">
    <source>
        <dbReference type="ARBA" id="ARBA00004123"/>
    </source>
</evidence>
<dbReference type="SUPFAM" id="SSF48371">
    <property type="entry name" value="ARM repeat"/>
    <property type="match status" value="1"/>
</dbReference>
<dbReference type="CDD" id="cd17999">
    <property type="entry name" value="DEXHc_Mot1"/>
    <property type="match status" value="1"/>
</dbReference>
<dbReference type="Gene3D" id="1.25.10.10">
    <property type="entry name" value="Leucine-rich Repeat Variant"/>
    <property type="match status" value="2"/>
</dbReference>
<dbReference type="GO" id="GO:0016887">
    <property type="term" value="F:ATP hydrolysis activity"/>
    <property type="evidence" value="ECO:0007669"/>
    <property type="project" value="InterPro"/>
</dbReference>
<keyword evidence="4" id="KW-0378">Hydrolase</keyword>
<comment type="subcellular location">
    <subcellularLocation>
        <location evidence="1">Nucleus</location>
    </subcellularLocation>
</comment>
<dbReference type="FunFam" id="3.40.50.10810:FF:000009">
    <property type="entry name" value="B-TFIID TATA-box-binding protein-associated factor 1"/>
    <property type="match status" value="1"/>
</dbReference>
<dbReference type="Proteomes" id="UP000007875">
    <property type="component" value="Unassembled WGS sequence"/>
</dbReference>
<evidence type="ECO:0008006" key="14">
    <source>
        <dbReference type="Google" id="ProtNLM"/>
    </source>
</evidence>
<dbReference type="InterPro" id="IPR001650">
    <property type="entry name" value="Helicase_C-like"/>
</dbReference>
<evidence type="ECO:0000259" key="10">
    <source>
        <dbReference type="PROSITE" id="PS51192"/>
    </source>
</evidence>
<feature type="compositionally biased region" description="Basic and acidic residues" evidence="9">
    <location>
        <begin position="180"/>
        <end position="197"/>
    </location>
</feature>
<dbReference type="GO" id="GO:0005524">
    <property type="term" value="F:ATP binding"/>
    <property type="evidence" value="ECO:0007669"/>
    <property type="project" value="UniProtKB-KW"/>
</dbReference>
<keyword evidence="3" id="KW-0547">Nucleotide-binding</keyword>
<feature type="region of interest" description="Disordered" evidence="9">
    <location>
        <begin position="180"/>
        <end position="257"/>
    </location>
</feature>
<dbReference type="GO" id="GO:0005634">
    <property type="term" value="C:nucleus"/>
    <property type="evidence" value="ECO:0007669"/>
    <property type="project" value="UniProtKB-SubCell"/>
</dbReference>
<organism evidence="12 13">
    <name type="scientific">Ciona savignyi</name>
    <name type="common">Pacific transparent sea squirt</name>
    <dbReference type="NCBI Taxonomy" id="51511"/>
    <lineage>
        <taxon>Eukaryota</taxon>
        <taxon>Metazoa</taxon>
        <taxon>Chordata</taxon>
        <taxon>Tunicata</taxon>
        <taxon>Ascidiacea</taxon>
        <taxon>Phlebobranchia</taxon>
        <taxon>Cionidae</taxon>
        <taxon>Ciona</taxon>
    </lineage>
</organism>
<dbReference type="Gene3D" id="3.40.50.10810">
    <property type="entry name" value="Tandem AAA-ATPase domain"/>
    <property type="match status" value="1"/>
</dbReference>
<keyword evidence="2" id="KW-0677">Repeat</keyword>
<dbReference type="Gene3D" id="3.40.50.300">
    <property type="entry name" value="P-loop containing nucleotide triphosphate hydrolases"/>
    <property type="match status" value="1"/>
</dbReference>
<evidence type="ECO:0000256" key="2">
    <source>
        <dbReference type="ARBA" id="ARBA00022737"/>
    </source>
</evidence>
<keyword evidence="6" id="KW-0067">ATP-binding</keyword>
<dbReference type="SMART" id="SM00487">
    <property type="entry name" value="DEXDc"/>
    <property type="match status" value="1"/>
</dbReference>
<keyword evidence="5" id="KW-0347">Helicase</keyword>
<dbReference type="PROSITE" id="PS51192">
    <property type="entry name" value="HELICASE_ATP_BIND_1"/>
    <property type="match status" value="1"/>
</dbReference>
<keyword evidence="8" id="KW-0539">Nucleus</keyword>
<feature type="compositionally biased region" description="Polar residues" evidence="9">
    <location>
        <begin position="203"/>
        <end position="213"/>
    </location>
</feature>
<dbReference type="InterPro" id="IPR044078">
    <property type="entry name" value="Mot1_ATP-bd"/>
</dbReference>
<keyword evidence="13" id="KW-1185">Reference proteome</keyword>
<dbReference type="InterPro" id="IPR038718">
    <property type="entry name" value="SNF2-like_sf"/>
</dbReference>
<dbReference type="Ensembl" id="ENSCSAVT00000009338.1">
    <property type="protein sequence ID" value="ENSCSAVP00000009221.1"/>
    <property type="gene ID" value="ENSCSAVG00000005435.1"/>
</dbReference>
<evidence type="ECO:0000256" key="4">
    <source>
        <dbReference type="ARBA" id="ARBA00022801"/>
    </source>
</evidence>
<dbReference type="GO" id="GO:0017025">
    <property type="term" value="F:TBP-class protein binding"/>
    <property type="evidence" value="ECO:0007669"/>
    <property type="project" value="InterPro"/>
</dbReference>
<accession>H2YV61</accession>
<dbReference type="HOGENOM" id="CLU_000315_1_1_1"/>
<dbReference type="FunFam" id="3.40.50.300:FF:000428">
    <property type="entry name" value="TATA-binding protein-associated factor 172"/>
    <property type="match status" value="1"/>
</dbReference>
<dbReference type="GeneTree" id="ENSGT00940000157500"/>
<evidence type="ECO:0000256" key="3">
    <source>
        <dbReference type="ARBA" id="ARBA00022741"/>
    </source>
</evidence>
<dbReference type="InterPro" id="IPR016024">
    <property type="entry name" value="ARM-type_fold"/>
</dbReference>
<dbReference type="Pfam" id="PF00271">
    <property type="entry name" value="Helicase_C"/>
    <property type="match status" value="1"/>
</dbReference>
<reference evidence="12" key="3">
    <citation type="submission" date="2025-09" db="UniProtKB">
        <authorList>
            <consortium name="Ensembl"/>
        </authorList>
    </citation>
    <scope>IDENTIFICATION</scope>
</reference>
<evidence type="ECO:0000313" key="12">
    <source>
        <dbReference type="Ensembl" id="ENSCSAVP00000009221.1"/>
    </source>
</evidence>
<evidence type="ECO:0000259" key="11">
    <source>
        <dbReference type="PROSITE" id="PS51194"/>
    </source>
</evidence>
<dbReference type="InterPro" id="IPR022707">
    <property type="entry name" value="Mot1_central_dom"/>
</dbReference>
<keyword evidence="7" id="KW-0238">DNA-binding</keyword>
<sequence>MASKSSNKPSALSRLDRVFTLLESGSSSVARKAAAKQLGDVQKKHPQELNHLLAKLLVYIRHNEWDTRIAAAESIAAVVGELPKWEPKVTSECSLSNTASSFPKDELKLTFDKLDVDRVLNGSQLLLSSAGEEYQQLCTEGIIGQDIVTKQRKNLEKRLGISLPGNATIGVSSSDLFNDDDLRMNDTSLKGKEENDSAKPVNVMSQLSTSGMSSRERNKAKRKAKLLMKQQSREPTKSEADQPSRKKIKKEEEQMKIPLDQIPEHHSDPDEWLEWPLEWLVGNLTHLLLSSTWEARHGACITLQQVLAKHGDGCGIRRGMTSQQMTEHHQSWLVDLAIRLLCVIMLDRFADYVSDQVVAPVRESCAQTLGVIARHLHEDHIFGVVNILIQLLTKDQWELRQGAMLCIQYIIAVKVDLQPKLFTKCLPSILAGLRDCDGDVKNVSAKSLLPITEHLMKQQPELNMLLTILWSSLTTYDELAASTQSILLLLCKLIKSLPLCDICQGNEPHMLVSRLLPFFHHALTCVKEAALTTMSVLIEASQNAPEWMASIVSDAMWNLLQCCLLEPKSTIRELSSKVVFTKFVRSCPHEALSTCIPYIPMWLHLAFYPMSVPIPPNMLLQQNIPIIFKINGNKIKVAETPNEDDKRYIGGVCSNTPPSEEYVMATREYVASLIGLVCCYGYSYTNNDKVTNGQAVDMETHLLYLMTSQSAVQRIVASIVVSQWWSEIAATKKMHSTPPPTLYIAFFKILEESFYFSEISFQFTQVQSDMKAFLATLLSKRIDIQQWVGLKTCTFRFAIYYPPHLYLITDLLEQCNLLTKLADRALKVQLTLECRVKAFASQAIVSAIWKLPAKLNPLIRPLMEGLKWDESPTIRNAVSSTLSLLIGLCRNRQPCPNPKLIKNLCNSMTSHAIRCPTSDSIEKEFSDFILERCHVTRPTVAQCGILTILRSTDKLQSEVNSRKRKRNQIDEGTIYLPNSTKVLVIIYVLGAHFLRLVSDISCGGATHCIQTICKMFGKDLFNKVPTLLEIAANFPVGWCFVCEIILNTVKNHSLFKCNEPYNYTNVSNVTIIIISVEIEIVILILFPEILRNLWHQLSSIRFLCSRCIAVLTKHVPLIIMPLVVEKIVPYMENSQNMSKHQGSVEAVANIIEEMGSSVVPYAILLIIPLLGGMSDQNVQCRLLATQCFGRLVQFMPVESGIPDPVGLPEDLVAKKRDDRRFLEQLFDNSSLDDYKIPVPINAKLRPYQEEGVRWLAFLNRYKLHGVLCDDMGLGKTLQTICILASDHHYKMKRRQENNIFKDDKIISLVVCPPTLTGHWVAEVNQFCALISPLHYAGNPNERVRLQSEVQKHNLVVASYEVVRNDIEFFSQISWNYCILDEGHAIKNGKSKLSQCIKSLQAKHRVILTGTPIQNSVLELWSLFDFLIPGLLGSEVEFNTRYSKPIIASREAKSSSSEQEEGLLAMEALHRQVLPFMLRRMKEDVLKDLPPKIIQDYFCDLSPLQLQLYEDFAKTRAMKEAESSIKFVDKDNDQSNLVRSTSHVFQALQYLQKVCNHPLLVLIPSHPQYNAIMSQLKKLKSSLHDIKHASKLTALQQLLLDCGIGKTRDPLLDESVANQHRALIFCQHRNLINIIENDLLRDLMPDVTYLRLDGGVPANQRYSIVSRFNNDPSIDVLLLTTKVGGLGLNLTGADTVIFVEHDWNPMVDLQAMDRAHRIGQKKVVNVYRVITRGTLEEKILGLQEFKLNIANTIVGDDNRGLQSMGTSEVLDLFNVQSPKPQENTAEHINPSKGLRAMTEGLGELWDQNQYDNQYNLDNFLQSLG</sequence>
<reference evidence="13" key="1">
    <citation type="submission" date="2003-08" db="EMBL/GenBank/DDBJ databases">
        <authorList>
            <person name="Birren B."/>
            <person name="Nusbaum C."/>
            <person name="Abebe A."/>
            <person name="Abouelleil A."/>
            <person name="Adekoya E."/>
            <person name="Ait-zahra M."/>
            <person name="Allen N."/>
            <person name="Allen T."/>
            <person name="An P."/>
            <person name="Anderson M."/>
            <person name="Anderson S."/>
            <person name="Arachchi H."/>
            <person name="Armbruster J."/>
            <person name="Bachantsang P."/>
            <person name="Baldwin J."/>
            <person name="Barry A."/>
            <person name="Bayul T."/>
            <person name="Blitshsteyn B."/>
            <person name="Bloom T."/>
            <person name="Blye J."/>
            <person name="Boguslavskiy L."/>
            <person name="Borowsky M."/>
            <person name="Boukhgalter B."/>
            <person name="Brunache A."/>
            <person name="Butler J."/>
            <person name="Calixte N."/>
            <person name="Calvo S."/>
            <person name="Camarata J."/>
            <person name="Campo K."/>
            <person name="Chang J."/>
            <person name="Cheshatsang Y."/>
            <person name="Citroen M."/>
            <person name="Collymore A."/>
            <person name="Considine T."/>
            <person name="Cook A."/>
            <person name="Cooke P."/>
            <person name="Corum B."/>
            <person name="Cuomo C."/>
            <person name="David R."/>
            <person name="Dawoe T."/>
            <person name="Degray S."/>
            <person name="Dodge S."/>
            <person name="Dooley K."/>
            <person name="Dorje P."/>
            <person name="Dorjee K."/>
            <person name="Dorris L."/>
            <person name="Duffey N."/>
            <person name="Dupes A."/>
            <person name="Elkins T."/>
            <person name="Engels R."/>
            <person name="Erickson J."/>
            <person name="Farina A."/>
            <person name="Faro S."/>
            <person name="Ferreira P."/>
            <person name="Fischer H."/>
            <person name="Fitzgerald M."/>
            <person name="Foley K."/>
            <person name="Gage D."/>
            <person name="Galagan J."/>
            <person name="Gearin G."/>
            <person name="Gnerre S."/>
            <person name="Gnirke A."/>
            <person name="Goyette A."/>
            <person name="Graham J."/>
            <person name="Grandbois E."/>
            <person name="Gyaltsen K."/>
            <person name="Hafez N."/>
            <person name="Hagopian D."/>
            <person name="Hagos B."/>
            <person name="Hall J."/>
            <person name="Hatcher B."/>
            <person name="Heller A."/>
            <person name="Higgins H."/>
            <person name="Honan T."/>
            <person name="Horn A."/>
            <person name="Houde N."/>
            <person name="Hughes L."/>
            <person name="Hulme W."/>
            <person name="Husby E."/>
            <person name="Iliev I."/>
            <person name="Jaffe D."/>
            <person name="Jones C."/>
            <person name="Kamal M."/>
            <person name="Kamat A."/>
            <person name="Kamvysselis M."/>
            <person name="Karlsson E."/>
            <person name="Kells C."/>
            <person name="Kieu A."/>
            <person name="Kisner P."/>
            <person name="Kodira C."/>
            <person name="Kulbokas E."/>
            <person name="Labutti K."/>
            <person name="Lama D."/>
            <person name="Landers T."/>
            <person name="Leger J."/>
            <person name="Levine S."/>
            <person name="Lewis D."/>
            <person name="Lewis T."/>
            <person name="Lindblad-toh K."/>
            <person name="Liu X."/>
            <person name="Lokyitsang T."/>
            <person name="Lokyitsang Y."/>
            <person name="Lucien O."/>
            <person name="Lui A."/>
            <person name="Ma L.J."/>
            <person name="Mabbitt R."/>
            <person name="Macdonald J."/>
            <person name="Maclean C."/>
            <person name="Major J."/>
            <person name="Manning J."/>
            <person name="Marabella R."/>
            <person name="Maru K."/>
            <person name="Matthews C."/>
            <person name="Mauceli E."/>
            <person name="Mccarthy M."/>
            <person name="Mcdonough S."/>
            <person name="Mcghee T."/>
            <person name="Meldrim J."/>
            <person name="Meneus L."/>
            <person name="Mesirov J."/>
            <person name="Mihalev A."/>
            <person name="Mihova T."/>
            <person name="Mikkelsen T."/>
            <person name="Mlenga V."/>
            <person name="Moru K."/>
            <person name="Mozes J."/>
            <person name="Mulrain L."/>
            <person name="Munson G."/>
            <person name="Naylor J."/>
            <person name="Newes C."/>
            <person name="Nguyen C."/>
            <person name="Nguyen N."/>
            <person name="Nguyen T."/>
            <person name="Nicol R."/>
            <person name="Nielsen C."/>
            <person name="Nizzari M."/>
            <person name="Norbu C."/>
            <person name="Norbu N."/>
            <person name="O'donnell P."/>
            <person name="Okoawo O."/>
            <person name="O'leary S."/>
            <person name="Omotosho B."/>
            <person name="O'neill K."/>
            <person name="Osman S."/>
            <person name="Parker S."/>
            <person name="Perrin D."/>
            <person name="Phunkhang P."/>
            <person name="Piqani B."/>
            <person name="Purcell S."/>
            <person name="Rachupka T."/>
            <person name="Ramasamy U."/>
            <person name="Rameau R."/>
            <person name="Ray V."/>
            <person name="Raymond C."/>
            <person name="Retta R."/>
            <person name="Richardson S."/>
            <person name="Rise C."/>
            <person name="Rodriguez J."/>
            <person name="Rogers J."/>
            <person name="Rogov P."/>
            <person name="Rutman M."/>
            <person name="Schupbach R."/>
            <person name="Seaman C."/>
            <person name="Settipalli S."/>
            <person name="Sharpe T."/>
            <person name="Sheridan J."/>
            <person name="Sherpa N."/>
            <person name="Shi J."/>
            <person name="Smirnov S."/>
            <person name="Smith C."/>
            <person name="Sougnez C."/>
            <person name="Spencer B."/>
            <person name="Stalker J."/>
            <person name="Stange-thomann N."/>
            <person name="Stavropoulos S."/>
            <person name="Stetson K."/>
            <person name="Stone C."/>
            <person name="Stone S."/>
            <person name="Stubbs M."/>
            <person name="Talamas J."/>
            <person name="Tchuinga P."/>
            <person name="Tenzing P."/>
            <person name="Tesfaye S."/>
            <person name="Theodore J."/>
            <person name="Thoulutsang Y."/>
            <person name="Topham K."/>
            <person name="Towey S."/>
            <person name="Tsamla T."/>
            <person name="Tsomo N."/>
            <person name="Vallee D."/>
            <person name="Vassiliev H."/>
            <person name="Venkataraman V."/>
            <person name="Vinson J."/>
            <person name="Vo A."/>
            <person name="Wade C."/>
            <person name="Wang S."/>
            <person name="Wangchuk T."/>
            <person name="Wangdi T."/>
            <person name="Whittaker C."/>
            <person name="Wilkinson J."/>
            <person name="Wu Y."/>
            <person name="Wyman D."/>
            <person name="Yadav S."/>
            <person name="Yang S."/>
            <person name="Yang X."/>
            <person name="Yeager S."/>
            <person name="Yee E."/>
            <person name="Young G."/>
            <person name="Zainoun J."/>
            <person name="Zembeck L."/>
            <person name="Zimmer A."/>
            <person name="Zody M."/>
            <person name="Lander E."/>
        </authorList>
    </citation>
    <scope>NUCLEOTIDE SEQUENCE [LARGE SCALE GENOMIC DNA]</scope>
</reference>
<dbReference type="PANTHER" id="PTHR36498">
    <property type="entry name" value="TATA-BINDING PROTEIN-ASSOCIATED FACTOR 172"/>
    <property type="match status" value="1"/>
</dbReference>
<dbReference type="Pfam" id="PF12054">
    <property type="entry name" value="DUF3535"/>
    <property type="match status" value="1"/>
</dbReference>
<dbReference type="InterPro" id="IPR044972">
    <property type="entry name" value="Mot1"/>
</dbReference>
<dbReference type="InterPro" id="IPR014001">
    <property type="entry name" value="Helicase_ATP-bd"/>
</dbReference>
<dbReference type="InterPro" id="IPR027417">
    <property type="entry name" value="P-loop_NTPase"/>
</dbReference>
<dbReference type="SMART" id="SM00490">
    <property type="entry name" value="HELICc"/>
    <property type="match status" value="1"/>
</dbReference>
<dbReference type="InterPro" id="IPR049730">
    <property type="entry name" value="SNF2/RAD54-like_C"/>
</dbReference>
<dbReference type="GO" id="GO:0003677">
    <property type="term" value="F:DNA binding"/>
    <property type="evidence" value="ECO:0007669"/>
    <property type="project" value="UniProtKB-KW"/>
</dbReference>
<dbReference type="InterPro" id="IPR000330">
    <property type="entry name" value="SNF2_N"/>
</dbReference>
<dbReference type="GO" id="GO:0004386">
    <property type="term" value="F:helicase activity"/>
    <property type="evidence" value="ECO:0007669"/>
    <property type="project" value="UniProtKB-KW"/>
</dbReference>
<dbReference type="InterPro" id="IPR011989">
    <property type="entry name" value="ARM-like"/>
</dbReference>
<evidence type="ECO:0000256" key="5">
    <source>
        <dbReference type="ARBA" id="ARBA00022806"/>
    </source>
</evidence>
<feature type="domain" description="Helicase ATP-binding" evidence="10">
    <location>
        <begin position="1256"/>
        <end position="1429"/>
    </location>
</feature>
<feature type="compositionally biased region" description="Basic and acidic residues" evidence="9">
    <location>
        <begin position="231"/>
        <end position="255"/>
    </location>
</feature>
<evidence type="ECO:0000256" key="8">
    <source>
        <dbReference type="ARBA" id="ARBA00023242"/>
    </source>
</evidence>
<dbReference type="Pfam" id="PF00176">
    <property type="entry name" value="SNF2-rel_dom"/>
    <property type="match status" value="1"/>
</dbReference>